<accession>A0A7X7R6R2</accession>
<name>A0A7X7R6R2_9RHOO</name>
<feature type="domain" description="Glycosyl transferase family 1" evidence="3">
    <location>
        <begin position="165"/>
        <end position="321"/>
    </location>
</feature>
<dbReference type="Pfam" id="PF00534">
    <property type="entry name" value="Glycos_transf_1"/>
    <property type="match status" value="1"/>
</dbReference>
<dbReference type="PANTHER" id="PTHR12526">
    <property type="entry name" value="GLYCOSYLTRANSFERASE"/>
    <property type="match status" value="1"/>
</dbReference>
<reference evidence="5 6" key="1">
    <citation type="journal article" date="2020" name="Biotechnol. Biofuels">
        <title>New insights from the biogas microbiome by comprehensive genome-resolved metagenomics of nearly 1600 species originating from multiple anaerobic digesters.</title>
        <authorList>
            <person name="Campanaro S."/>
            <person name="Treu L."/>
            <person name="Rodriguez-R L.M."/>
            <person name="Kovalovszki A."/>
            <person name="Ziels R.M."/>
            <person name="Maus I."/>
            <person name="Zhu X."/>
            <person name="Kougias P.G."/>
            <person name="Basile A."/>
            <person name="Luo G."/>
            <person name="Schluter A."/>
            <person name="Konstantinidis K.T."/>
            <person name="Angelidaki I."/>
        </authorList>
    </citation>
    <scope>NUCLEOTIDE SEQUENCE [LARGE SCALE GENOMIC DNA]</scope>
    <source>
        <strain evidence="5">AS06rmzACSIP_256</strain>
    </source>
</reference>
<evidence type="ECO:0000256" key="1">
    <source>
        <dbReference type="ARBA" id="ARBA00022676"/>
    </source>
</evidence>
<evidence type="ECO:0000256" key="2">
    <source>
        <dbReference type="ARBA" id="ARBA00022679"/>
    </source>
</evidence>
<evidence type="ECO:0000259" key="3">
    <source>
        <dbReference type="Pfam" id="PF00534"/>
    </source>
</evidence>
<dbReference type="EMBL" id="JAAYYV010000078">
    <property type="protein sequence ID" value="NLF53365.1"/>
    <property type="molecule type" value="Genomic_DNA"/>
</dbReference>
<proteinExistence type="predicted"/>
<gene>
    <name evidence="5" type="ORF">GX576_02965</name>
</gene>
<keyword evidence="1" id="KW-0328">Glycosyltransferase</keyword>
<dbReference type="Proteomes" id="UP000536534">
    <property type="component" value="Unassembled WGS sequence"/>
</dbReference>
<dbReference type="Gene3D" id="3.40.50.2000">
    <property type="entry name" value="Glycogen Phosphorylase B"/>
    <property type="match status" value="2"/>
</dbReference>
<protein>
    <submittedName>
        <fullName evidence="5">Glycosyltransferase</fullName>
    </submittedName>
</protein>
<dbReference type="Pfam" id="PF13439">
    <property type="entry name" value="Glyco_transf_4"/>
    <property type="match status" value="1"/>
</dbReference>
<evidence type="ECO:0000313" key="5">
    <source>
        <dbReference type="EMBL" id="NLF53365.1"/>
    </source>
</evidence>
<feature type="domain" description="Glycosyltransferase subfamily 4-like N-terminal" evidence="4">
    <location>
        <begin position="21"/>
        <end position="151"/>
    </location>
</feature>
<keyword evidence="2 5" id="KW-0808">Transferase</keyword>
<dbReference type="InterPro" id="IPR001296">
    <property type="entry name" value="Glyco_trans_1"/>
</dbReference>
<evidence type="ECO:0000313" key="6">
    <source>
        <dbReference type="Proteomes" id="UP000536534"/>
    </source>
</evidence>
<comment type="caution">
    <text evidence="5">The sequence shown here is derived from an EMBL/GenBank/DDBJ whole genome shotgun (WGS) entry which is preliminary data.</text>
</comment>
<dbReference type="AlphaFoldDB" id="A0A7X7R6R2"/>
<dbReference type="GO" id="GO:0016757">
    <property type="term" value="F:glycosyltransferase activity"/>
    <property type="evidence" value="ECO:0007669"/>
    <property type="project" value="UniProtKB-KW"/>
</dbReference>
<sequence>MKIVNAVYGDSTGGRWAATLKTGRLLAGRGHEVILLIDPVDAPKVPAEDAAVMELVTLKNSGHFDAIASWKAGRLLRERGIDAVIAHSGRAIHMLKRAAPRNVPVIAFNHSHNIKRTLKADAFFCITPYMKAIVDEATGGSKPAFVISNAITVPPADVLVPRKDGVFTVGAMGRMVPNKGLHHLVAALGILARQGVAFQATIAGDGEDRAALEQQAEGAGIRDRIAFPGWIGAEQKAEFYNGLDVMCFTSESDVQPLVILETLAWGKALIGTDIPGPSTCYTDGETALVVPPGDPEALAAALLRLRNEPGLRARLGAAARRKAIECHADEVVAEFLDARLREVVDSMAVKKG</sequence>
<dbReference type="CDD" id="cd03811">
    <property type="entry name" value="GT4_GT28_WabH-like"/>
    <property type="match status" value="1"/>
</dbReference>
<dbReference type="SUPFAM" id="SSF53756">
    <property type="entry name" value="UDP-Glycosyltransferase/glycogen phosphorylase"/>
    <property type="match status" value="1"/>
</dbReference>
<organism evidence="5 6">
    <name type="scientific">Thauera phenolivorans</name>
    <dbReference type="NCBI Taxonomy" id="1792543"/>
    <lineage>
        <taxon>Bacteria</taxon>
        <taxon>Pseudomonadati</taxon>
        <taxon>Pseudomonadota</taxon>
        <taxon>Betaproteobacteria</taxon>
        <taxon>Rhodocyclales</taxon>
        <taxon>Zoogloeaceae</taxon>
        <taxon>Thauera</taxon>
    </lineage>
</organism>
<evidence type="ECO:0000259" key="4">
    <source>
        <dbReference type="Pfam" id="PF13439"/>
    </source>
</evidence>
<dbReference type="PANTHER" id="PTHR12526:SF510">
    <property type="entry name" value="D-INOSITOL 3-PHOSPHATE GLYCOSYLTRANSFERASE"/>
    <property type="match status" value="1"/>
</dbReference>
<dbReference type="InterPro" id="IPR028098">
    <property type="entry name" value="Glyco_trans_4-like_N"/>
</dbReference>